<keyword evidence="8" id="KW-1185">Reference proteome</keyword>
<sequence>MRNITATLLLVLMAAMIINCIPMNTSQRCSCKGTVKALRCHNISEVRVYPSSAFCDRTEIVVKRKMGGKVCLDPASRQGKQILSSNLSPDRWSPVKCRS</sequence>
<dbReference type="InterPro" id="IPR039809">
    <property type="entry name" value="Chemokine_b/g/d"/>
</dbReference>
<evidence type="ECO:0000259" key="6">
    <source>
        <dbReference type="SMART" id="SM00199"/>
    </source>
</evidence>
<dbReference type="InterPro" id="IPR036048">
    <property type="entry name" value="Interleukin_8-like_sf"/>
</dbReference>
<comment type="caution">
    <text evidence="7">The sequence shown here is derived from an EMBL/GenBank/DDBJ whole genome shotgun (WGS) entry which is preliminary data.</text>
</comment>
<dbReference type="Pfam" id="PF00048">
    <property type="entry name" value="IL8"/>
    <property type="match status" value="1"/>
</dbReference>
<feature type="signal peptide" evidence="5">
    <location>
        <begin position="1"/>
        <end position="20"/>
    </location>
</feature>
<protein>
    <recommendedName>
        <fullName evidence="6">Chemokine interleukin-8-like domain-containing protein</fullName>
    </recommendedName>
</protein>
<dbReference type="PANTHER" id="PTHR12015">
    <property type="entry name" value="SMALL INDUCIBLE CYTOKINE A"/>
    <property type="match status" value="1"/>
</dbReference>
<feature type="chain" id="PRO_5044798310" description="Chemokine interleukin-8-like domain-containing protein" evidence="5">
    <location>
        <begin position="21"/>
        <end position="99"/>
    </location>
</feature>
<keyword evidence="1" id="KW-0145">Chemotaxis</keyword>
<evidence type="ECO:0000256" key="4">
    <source>
        <dbReference type="ARBA" id="ARBA00023157"/>
    </source>
</evidence>
<evidence type="ECO:0000313" key="8">
    <source>
        <dbReference type="Proteomes" id="UP001591681"/>
    </source>
</evidence>
<dbReference type="AlphaFoldDB" id="A0ABD1JZP4"/>
<dbReference type="Proteomes" id="UP001591681">
    <property type="component" value="Unassembled WGS sequence"/>
</dbReference>
<proteinExistence type="predicted"/>
<dbReference type="EMBL" id="JBHFQA010000010">
    <property type="protein sequence ID" value="KAL2092352.1"/>
    <property type="molecule type" value="Genomic_DNA"/>
</dbReference>
<evidence type="ECO:0000313" key="7">
    <source>
        <dbReference type="EMBL" id="KAL2092352.1"/>
    </source>
</evidence>
<dbReference type="PANTHER" id="PTHR12015:SF191">
    <property type="entry name" value="C-X-C MOTIF CHEMOKINE 11"/>
    <property type="match status" value="1"/>
</dbReference>
<dbReference type="InterPro" id="IPR001089">
    <property type="entry name" value="Chemokine_CXC"/>
</dbReference>
<evidence type="ECO:0000256" key="2">
    <source>
        <dbReference type="ARBA" id="ARBA00022514"/>
    </source>
</evidence>
<dbReference type="PRINTS" id="PR00436">
    <property type="entry name" value="INTERLEUKIN8"/>
</dbReference>
<evidence type="ECO:0000256" key="1">
    <source>
        <dbReference type="ARBA" id="ARBA00022500"/>
    </source>
</evidence>
<feature type="domain" description="Chemokine interleukin-8-like" evidence="6">
    <location>
        <begin position="26"/>
        <end position="86"/>
    </location>
</feature>
<dbReference type="GO" id="GO:0006935">
    <property type="term" value="P:chemotaxis"/>
    <property type="evidence" value="ECO:0007669"/>
    <property type="project" value="UniProtKB-KW"/>
</dbReference>
<keyword evidence="4" id="KW-1015">Disulfide bond</keyword>
<accession>A0ABD1JZP4</accession>
<dbReference type="GO" id="GO:0005125">
    <property type="term" value="F:cytokine activity"/>
    <property type="evidence" value="ECO:0007669"/>
    <property type="project" value="UniProtKB-KW"/>
</dbReference>
<evidence type="ECO:0000256" key="5">
    <source>
        <dbReference type="SAM" id="SignalP"/>
    </source>
</evidence>
<dbReference type="PRINTS" id="PR00437">
    <property type="entry name" value="SMALLCYTKCXC"/>
</dbReference>
<name>A0ABD1JZP4_9TELE</name>
<gene>
    <name evidence="7" type="ORF">ACEWY4_012150</name>
</gene>
<dbReference type="InterPro" id="IPR001811">
    <property type="entry name" value="Chemokine_IL8-like_dom"/>
</dbReference>
<evidence type="ECO:0000256" key="3">
    <source>
        <dbReference type="ARBA" id="ARBA00022729"/>
    </source>
</evidence>
<dbReference type="GO" id="GO:0005615">
    <property type="term" value="C:extracellular space"/>
    <property type="evidence" value="ECO:0007669"/>
    <property type="project" value="UniProtKB-KW"/>
</dbReference>
<organism evidence="7 8">
    <name type="scientific">Coilia grayii</name>
    <name type="common">Gray's grenadier anchovy</name>
    <dbReference type="NCBI Taxonomy" id="363190"/>
    <lineage>
        <taxon>Eukaryota</taxon>
        <taxon>Metazoa</taxon>
        <taxon>Chordata</taxon>
        <taxon>Craniata</taxon>
        <taxon>Vertebrata</taxon>
        <taxon>Euteleostomi</taxon>
        <taxon>Actinopterygii</taxon>
        <taxon>Neopterygii</taxon>
        <taxon>Teleostei</taxon>
        <taxon>Clupei</taxon>
        <taxon>Clupeiformes</taxon>
        <taxon>Clupeoidei</taxon>
        <taxon>Engraulidae</taxon>
        <taxon>Coilinae</taxon>
        <taxon>Coilia</taxon>
    </lineage>
</organism>
<keyword evidence="3 5" id="KW-0732">Signal</keyword>
<keyword evidence="2" id="KW-0202">Cytokine</keyword>
<reference evidence="7 8" key="1">
    <citation type="submission" date="2024-09" db="EMBL/GenBank/DDBJ databases">
        <title>A chromosome-level genome assembly of Gray's grenadier anchovy, Coilia grayii.</title>
        <authorList>
            <person name="Fu Z."/>
        </authorList>
    </citation>
    <scope>NUCLEOTIDE SEQUENCE [LARGE SCALE GENOMIC DNA]</scope>
    <source>
        <strain evidence="7">G4</strain>
        <tissue evidence="7">Muscle</tissue>
    </source>
</reference>
<dbReference type="Gene3D" id="2.40.50.40">
    <property type="match status" value="1"/>
</dbReference>
<dbReference type="SUPFAM" id="SSF54117">
    <property type="entry name" value="Interleukin 8-like chemokines"/>
    <property type="match status" value="1"/>
</dbReference>
<dbReference type="SMART" id="SM00199">
    <property type="entry name" value="SCY"/>
    <property type="match status" value="1"/>
</dbReference>